<reference evidence="1 2" key="1">
    <citation type="submission" date="2023-09" db="EMBL/GenBank/DDBJ databases">
        <authorList>
            <person name="Wang M."/>
        </authorList>
    </citation>
    <scope>NUCLEOTIDE SEQUENCE [LARGE SCALE GENOMIC DNA]</scope>
    <source>
        <strain evidence="1">GT-2023</strain>
        <tissue evidence="1">Liver</tissue>
    </source>
</reference>
<keyword evidence="2" id="KW-1185">Reference proteome</keyword>
<dbReference type="Proteomes" id="UP001558613">
    <property type="component" value="Unassembled WGS sequence"/>
</dbReference>
<evidence type="ECO:0008006" key="3">
    <source>
        <dbReference type="Google" id="ProtNLM"/>
    </source>
</evidence>
<evidence type="ECO:0000313" key="1">
    <source>
        <dbReference type="EMBL" id="KAL1267138.1"/>
    </source>
</evidence>
<name>A0ABR3MR58_9TELE</name>
<accession>A0ABR3MR58</accession>
<sequence length="87" mass="9121">MRVAVVLRRPEAALTRSGAAAGNAIAGAALTNPQWSLRQSCTETHSVAFFMQQTPLPLSTRSASGRIAGGRQQGGAELRFLKLPCGV</sequence>
<proteinExistence type="predicted"/>
<dbReference type="EMBL" id="JAYMGO010000010">
    <property type="protein sequence ID" value="KAL1267138.1"/>
    <property type="molecule type" value="Genomic_DNA"/>
</dbReference>
<gene>
    <name evidence="1" type="ORF">QQF64_002813</name>
</gene>
<comment type="caution">
    <text evidence="1">The sequence shown here is derived from an EMBL/GenBank/DDBJ whole genome shotgun (WGS) entry which is preliminary data.</text>
</comment>
<organism evidence="1 2">
    <name type="scientific">Cirrhinus molitorella</name>
    <name type="common">mud carp</name>
    <dbReference type="NCBI Taxonomy" id="172907"/>
    <lineage>
        <taxon>Eukaryota</taxon>
        <taxon>Metazoa</taxon>
        <taxon>Chordata</taxon>
        <taxon>Craniata</taxon>
        <taxon>Vertebrata</taxon>
        <taxon>Euteleostomi</taxon>
        <taxon>Actinopterygii</taxon>
        <taxon>Neopterygii</taxon>
        <taxon>Teleostei</taxon>
        <taxon>Ostariophysi</taxon>
        <taxon>Cypriniformes</taxon>
        <taxon>Cyprinidae</taxon>
        <taxon>Labeoninae</taxon>
        <taxon>Labeonini</taxon>
        <taxon>Cirrhinus</taxon>
    </lineage>
</organism>
<protein>
    <recommendedName>
        <fullName evidence="3">Secreted protein</fullName>
    </recommendedName>
</protein>
<evidence type="ECO:0000313" key="2">
    <source>
        <dbReference type="Proteomes" id="UP001558613"/>
    </source>
</evidence>